<reference evidence="3" key="1">
    <citation type="journal article" date="2017" name="bioRxiv">
        <title>Comparative analysis of the genomes of Stylophora pistillata and Acropora digitifera provides evidence for extensive differences between species of corals.</title>
        <authorList>
            <person name="Voolstra C.R."/>
            <person name="Li Y."/>
            <person name="Liew Y.J."/>
            <person name="Baumgarten S."/>
            <person name="Zoccola D."/>
            <person name="Flot J.-F."/>
            <person name="Tambutte S."/>
            <person name="Allemand D."/>
            <person name="Aranda M."/>
        </authorList>
    </citation>
    <scope>NUCLEOTIDE SEQUENCE [LARGE SCALE GENOMIC DNA]</scope>
</reference>
<name>A0A2B4RAI2_STYPI</name>
<keyword evidence="3" id="KW-1185">Reference proteome</keyword>
<protein>
    <recommendedName>
        <fullName evidence="4">MULE transposase domain-containing protein</fullName>
    </recommendedName>
</protein>
<evidence type="ECO:0000313" key="3">
    <source>
        <dbReference type="Proteomes" id="UP000225706"/>
    </source>
</evidence>
<dbReference type="Proteomes" id="UP000225706">
    <property type="component" value="Unassembled WGS sequence"/>
</dbReference>
<dbReference type="AlphaFoldDB" id="A0A2B4RAI2"/>
<sequence length="405" mass="46279">MQVLSEADIPRGRTQAYDMKRDRSKATCSQPRRKQIYEMASFNWYAKTERKGFVRMHELSSKPLILLATDKQLADLSRFCRNNLDFSYLSVDPAFNFGEFSITPTSYRNIFLKSRRSNKCPVFVGPIFIHHSKTKDVYAQFFPKLKCLAPQLEQLLVFGADGESALSDALSDSFPGATHLRCFLHFRKNIETKLVTHGVKDHKQYIEEIFGKQEGATYEMGLLDTTSEDMFDAVLASLQEPCARREQKECGTSSFHNWMLHRAQMMEEFMNASVRTKAGLGYPPDKFYTNDSENTNRLLRHKRGERELENQGVLSEFVAWYRKQKFPTSLTSVASLGINAKASGSKQGTAKRQRNSKDDVLQYNSSLVESIENGGNQVETRWKTTQQLPLVCFQAISGGLYKEEI</sequence>
<comment type="caution">
    <text evidence="2">The sequence shown here is derived from an EMBL/GenBank/DDBJ whole genome shotgun (WGS) entry which is preliminary data.</text>
</comment>
<proteinExistence type="predicted"/>
<accession>A0A2B4RAI2</accession>
<evidence type="ECO:0000256" key="1">
    <source>
        <dbReference type="SAM" id="MobiDB-lite"/>
    </source>
</evidence>
<gene>
    <name evidence="2" type="ORF">AWC38_SpisGene22695</name>
</gene>
<dbReference type="OrthoDB" id="5990143at2759"/>
<evidence type="ECO:0008006" key="4">
    <source>
        <dbReference type="Google" id="ProtNLM"/>
    </source>
</evidence>
<dbReference type="EMBL" id="LSMT01001029">
    <property type="protein sequence ID" value="PFX13242.1"/>
    <property type="molecule type" value="Genomic_DNA"/>
</dbReference>
<feature type="region of interest" description="Disordered" evidence="1">
    <location>
        <begin position="1"/>
        <end position="25"/>
    </location>
</feature>
<organism evidence="2 3">
    <name type="scientific">Stylophora pistillata</name>
    <name type="common">Smooth cauliflower coral</name>
    <dbReference type="NCBI Taxonomy" id="50429"/>
    <lineage>
        <taxon>Eukaryota</taxon>
        <taxon>Metazoa</taxon>
        <taxon>Cnidaria</taxon>
        <taxon>Anthozoa</taxon>
        <taxon>Hexacorallia</taxon>
        <taxon>Scleractinia</taxon>
        <taxon>Astrocoeniina</taxon>
        <taxon>Pocilloporidae</taxon>
        <taxon>Stylophora</taxon>
    </lineage>
</organism>
<evidence type="ECO:0000313" key="2">
    <source>
        <dbReference type="EMBL" id="PFX13242.1"/>
    </source>
</evidence>